<dbReference type="PANTHER" id="PTHR22572">
    <property type="entry name" value="SUGAR-1-PHOSPHATE GUANYL TRANSFERASE"/>
    <property type="match status" value="1"/>
</dbReference>
<evidence type="ECO:0000313" key="3">
    <source>
        <dbReference type="Proteomes" id="UP001193680"/>
    </source>
</evidence>
<dbReference type="CDD" id="cd06422">
    <property type="entry name" value="NTP_transferase_like_1"/>
    <property type="match status" value="1"/>
</dbReference>
<gene>
    <name evidence="2" type="ORF">H8792_002340</name>
</gene>
<dbReference type="EMBL" id="JACBGI020000002">
    <property type="protein sequence ID" value="MBF6057171.1"/>
    <property type="molecule type" value="Genomic_DNA"/>
</dbReference>
<dbReference type="InterPro" id="IPR050486">
    <property type="entry name" value="Mannose-1P_guanyltransferase"/>
</dbReference>
<evidence type="ECO:0000313" key="2">
    <source>
        <dbReference type="EMBL" id="MBF6057171.1"/>
    </source>
</evidence>
<evidence type="ECO:0000259" key="1">
    <source>
        <dbReference type="Pfam" id="PF00483"/>
    </source>
</evidence>
<dbReference type="Gene3D" id="3.90.550.10">
    <property type="entry name" value="Spore Coat Polysaccharide Biosynthesis Protein SpsA, Chain A"/>
    <property type="match status" value="1"/>
</dbReference>
<comment type="caution">
    <text evidence="2">The sequence shown here is derived from an EMBL/GenBank/DDBJ whole genome shotgun (WGS) entry which is preliminary data.</text>
</comment>
<accession>A0ABS0BWJ3</accession>
<dbReference type="SUPFAM" id="SSF53448">
    <property type="entry name" value="Nucleotide-diphospho-sugar transferases"/>
    <property type="match status" value="1"/>
</dbReference>
<name>A0ABS0BWJ3_9GAMM</name>
<dbReference type="InterPro" id="IPR005835">
    <property type="entry name" value="NTP_transferase_dom"/>
</dbReference>
<dbReference type="InterPro" id="IPR029044">
    <property type="entry name" value="Nucleotide-diphossugar_trans"/>
</dbReference>
<dbReference type="Pfam" id="PF00483">
    <property type="entry name" value="NTP_transferase"/>
    <property type="match status" value="1"/>
</dbReference>
<dbReference type="InterPro" id="IPR054790">
    <property type="entry name" value="MurU"/>
</dbReference>
<proteinExistence type="predicted"/>
<dbReference type="Proteomes" id="UP001193680">
    <property type="component" value="Unassembled WGS sequence"/>
</dbReference>
<feature type="domain" description="Nucleotidyl transferase" evidence="1">
    <location>
        <begin position="2"/>
        <end position="222"/>
    </location>
</feature>
<dbReference type="NCBIfam" id="NF045761">
    <property type="entry name" value="NAMPUrTaseMurU"/>
    <property type="match status" value="1"/>
</dbReference>
<sequence>MKAMILAAGRGNRLRPLTDTLPKPLVEVCGKPLIVYHLEKLAEAGIREVVINHAWLGDKIESALGDGSRWNLQIHYSPEPEGGLETAGGIIRALPKLGDQPFIVVNGDVFTDFDFHELVRQAQELNDRSELHACLNLVPNPAHNRSGDFGIDEAGKLLQQGDLTFSGLSVLNPQVFAGIEEGFIPLAPILRTSAEQGKVLGRSFNGYWSDVGTFERLQQTEQDAGCR</sequence>
<protein>
    <submittedName>
        <fullName evidence="2">Nucleotidyltransferase family protein</fullName>
    </submittedName>
</protein>
<organism evidence="2 3">
    <name type="scientific">Thiomicrorhabdus heinhorstiae</name>
    <dbReference type="NCBI Taxonomy" id="2748010"/>
    <lineage>
        <taxon>Bacteria</taxon>
        <taxon>Pseudomonadati</taxon>
        <taxon>Pseudomonadota</taxon>
        <taxon>Gammaproteobacteria</taxon>
        <taxon>Thiotrichales</taxon>
        <taxon>Piscirickettsiaceae</taxon>
        <taxon>Thiomicrorhabdus</taxon>
    </lineage>
</organism>
<reference evidence="2 3" key="1">
    <citation type="submission" date="2020-11" db="EMBL/GenBank/DDBJ databases">
        <title>Sulfur oxidizing isolate from Hospital Hole Sinkhole.</title>
        <authorList>
            <person name="Scott K.M."/>
        </authorList>
    </citation>
    <scope>NUCLEOTIDE SEQUENCE [LARGE SCALE GENOMIC DNA]</scope>
    <source>
        <strain evidence="2 3">HH1</strain>
    </source>
</reference>
<keyword evidence="3" id="KW-1185">Reference proteome</keyword>